<feature type="transmembrane region" description="Helical" evidence="1">
    <location>
        <begin position="6"/>
        <end position="28"/>
    </location>
</feature>
<dbReference type="EMBL" id="PIPO01000001">
    <property type="protein sequence ID" value="RUO34854.1"/>
    <property type="molecule type" value="Genomic_DNA"/>
</dbReference>
<protein>
    <submittedName>
        <fullName evidence="2">Uncharacterized protein</fullName>
    </submittedName>
</protein>
<dbReference type="Proteomes" id="UP000287823">
    <property type="component" value="Unassembled WGS sequence"/>
</dbReference>
<proteinExistence type="predicted"/>
<evidence type="ECO:0000313" key="2">
    <source>
        <dbReference type="EMBL" id="RUO34854.1"/>
    </source>
</evidence>
<reference evidence="2 3" key="1">
    <citation type="journal article" date="2011" name="Front. Microbiol.">
        <title>Genomic signatures of strain selection and enhancement in Bacillus atrophaeus var. globigii, a historical biowarfare simulant.</title>
        <authorList>
            <person name="Gibbons H.S."/>
            <person name="Broomall S.M."/>
            <person name="McNew L.A."/>
            <person name="Daligault H."/>
            <person name="Chapman C."/>
            <person name="Bruce D."/>
            <person name="Karavis M."/>
            <person name="Krepps M."/>
            <person name="McGregor P.A."/>
            <person name="Hong C."/>
            <person name="Park K.H."/>
            <person name="Akmal A."/>
            <person name="Feldman A."/>
            <person name="Lin J.S."/>
            <person name="Chang W.E."/>
            <person name="Higgs B.W."/>
            <person name="Demirev P."/>
            <person name="Lindquist J."/>
            <person name="Liem A."/>
            <person name="Fochler E."/>
            <person name="Read T.D."/>
            <person name="Tapia R."/>
            <person name="Johnson S."/>
            <person name="Bishop-Lilly K.A."/>
            <person name="Detter C."/>
            <person name="Han C."/>
            <person name="Sozhamannan S."/>
            <person name="Rosenzweig C.N."/>
            <person name="Skowronski E.W."/>
        </authorList>
    </citation>
    <scope>NUCLEOTIDE SEQUENCE [LARGE SCALE GENOMIC DNA]</scope>
    <source>
        <strain evidence="2 3">Y4G10-17</strain>
    </source>
</reference>
<keyword evidence="1" id="KW-0472">Membrane</keyword>
<dbReference type="RefSeq" id="WP_126797892.1">
    <property type="nucleotide sequence ID" value="NZ_PIPO01000001.1"/>
</dbReference>
<comment type="caution">
    <text evidence="2">The sequence shown here is derived from an EMBL/GenBank/DDBJ whole genome shotgun (WGS) entry which is preliminary data.</text>
</comment>
<dbReference type="AlphaFoldDB" id="A0A432WM71"/>
<keyword evidence="3" id="KW-1185">Reference proteome</keyword>
<feature type="transmembrane region" description="Helical" evidence="1">
    <location>
        <begin position="73"/>
        <end position="97"/>
    </location>
</feature>
<sequence length="107" mass="11979">MDIQVSILLFIVAIPLLTIAVAPTWLVWQLAAKWLPTKLITRPNTMALVSVTLSLVTAYQFKLELEGGAFSAPGLLLGLSLVWSVLLIPVCALAQYLRRLRYKERRM</sequence>
<keyword evidence="1" id="KW-1133">Transmembrane helix</keyword>
<accession>A0A432WM71</accession>
<organism evidence="2 3">
    <name type="scientific">Aliidiomarina soli</name>
    <dbReference type="NCBI Taxonomy" id="1928574"/>
    <lineage>
        <taxon>Bacteria</taxon>
        <taxon>Pseudomonadati</taxon>
        <taxon>Pseudomonadota</taxon>
        <taxon>Gammaproteobacteria</taxon>
        <taxon>Alteromonadales</taxon>
        <taxon>Idiomarinaceae</taxon>
        <taxon>Aliidiomarina</taxon>
    </lineage>
</organism>
<evidence type="ECO:0000313" key="3">
    <source>
        <dbReference type="Proteomes" id="UP000287823"/>
    </source>
</evidence>
<gene>
    <name evidence="2" type="ORF">CWE14_02325</name>
</gene>
<keyword evidence="1" id="KW-0812">Transmembrane</keyword>
<name>A0A432WM71_9GAMM</name>
<evidence type="ECO:0000256" key="1">
    <source>
        <dbReference type="SAM" id="Phobius"/>
    </source>
</evidence>